<comment type="caution">
    <text evidence="1">The sequence shown here is derived from an EMBL/GenBank/DDBJ whole genome shotgun (WGS) entry which is preliminary data.</text>
</comment>
<reference evidence="1" key="1">
    <citation type="submission" date="2021-02" db="EMBL/GenBank/DDBJ databases">
        <title>Genome sequence Cadophora malorum strain M34.</title>
        <authorList>
            <person name="Stefanovic E."/>
            <person name="Vu D."/>
            <person name="Scully C."/>
            <person name="Dijksterhuis J."/>
            <person name="Roader J."/>
            <person name="Houbraken J."/>
        </authorList>
    </citation>
    <scope>NUCLEOTIDE SEQUENCE</scope>
    <source>
        <strain evidence="1">M34</strain>
    </source>
</reference>
<dbReference type="AlphaFoldDB" id="A0A8H7TG27"/>
<accession>A0A8H7TG27</accession>
<sequence>MALAATYSTSYPLQADQEYLTNTVFTDMRAADVRAANAEIDVNSLSKCFSIPSNEATFEYVTSLLSSNPPSEESRLLNLLPYTLKSTPTSTTLPVHLQRAREFLGQHIEYVRIVCGHRRILNDSLSVDQFFALVSLAERSGVQSQEFQNALGAVEKGSHAGLTERAARAEFRGQVDEEAEVRLEGMLNWLDWDSSAERHWGGGVGGLVGERMREREEMRKE</sequence>
<gene>
    <name evidence="1" type="ORF">IFR04_007786</name>
</gene>
<evidence type="ECO:0000313" key="2">
    <source>
        <dbReference type="Proteomes" id="UP000664132"/>
    </source>
</evidence>
<keyword evidence="2" id="KW-1185">Reference proteome</keyword>
<dbReference type="OrthoDB" id="3555979at2759"/>
<proteinExistence type="predicted"/>
<protein>
    <submittedName>
        <fullName evidence="1">Uncharacterized protein</fullName>
    </submittedName>
</protein>
<organism evidence="1 2">
    <name type="scientific">Cadophora malorum</name>
    <dbReference type="NCBI Taxonomy" id="108018"/>
    <lineage>
        <taxon>Eukaryota</taxon>
        <taxon>Fungi</taxon>
        <taxon>Dikarya</taxon>
        <taxon>Ascomycota</taxon>
        <taxon>Pezizomycotina</taxon>
        <taxon>Leotiomycetes</taxon>
        <taxon>Helotiales</taxon>
        <taxon>Ploettnerulaceae</taxon>
        <taxon>Cadophora</taxon>
    </lineage>
</organism>
<dbReference type="Proteomes" id="UP000664132">
    <property type="component" value="Unassembled WGS sequence"/>
</dbReference>
<dbReference type="EMBL" id="JAFJYH010000113">
    <property type="protein sequence ID" value="KAG4419094.1"/>
    <property type="molecule type" value="Genomic_DNA"/>
</dbReference>
<evidence type="ECO:0000313" key="1">
    <source>
        <dbReference type="EMBL" id="KAG4419094.1"/>
    </source>
</evidence>
<name>A0A8H7TG27_9HELO</name>